<dbReference type="RefSeq" id="WP_165313590.1">
    <property type="nucleotide sequence ID" value="NZ_CP049332.1"/>
</dbReference>
<dbReference type="GO" id="GO:0005886">
    <property type="term" value="C:plasma membrane"/>
    <property type="evidence" value="ECO:0007669"/>
    <property type="project" value="UniProtKB-SubCell"/>
</dbReference>
<dbReference type="InterPro" id="IPR001123">
    <property type="entry name" value="LeuE-type"/>
</dbReference>
<name>A0A6G7CPB7_9VIBR</name>
<feature type="transmembrane region" description="Helical" evidence="6">
    <location>
        <begin position="132"/>
        <end position="151"/>
    </location>
</feature>
<evidence type="ECO:0000313" key="8">
    <source>
        <dbReference type="Proteomes" id="UP000503003"/>
    </source>
</evidence>
<dbReference type="EMBL" id="CP049332">
    <property type="protein sequence ID" value="QIH43924.1"/>
    <property type="molecule type" value="Genomic_DNA"/>
</dbReference>
<evidence type="ECO:0000256" key="5">
    <source>
        <dbReference type="ARBA" id="ARBA00023136"/>
    </source>
</evidence>
<dbReference type="Proteomes" id="UP000503003">
    <property type="component" value="Chromosome 2"/>
</dbReference>
<comment type="subcellular location">
    <subcellularLocation>
        <location evidence="1">Cell membrane</location>
        <topology evidence="1">Multi-pass membrane protein</topology>
    </subcellularLocation>
</comment>
<gene>
    <name evidence="7" type="ORF">G5S32_18260</name>
</gene>
<feature type="transmembrane region" description="Helical" evidence="6">
    <location>
        <begin position="6"/>
        <end position="25"/>
    </location>
</feature>
<feature type="transmembrane region" description="Helical" evidence="6">
    <location>
        <begin position="157"/>
        <end position="177"/>
    </location>
</feature>
<feature type="transmembrane region" description="Helical" evidence="6">
    <location>
        <begin position="189"/>
        <end position="210"/>
    </location>
</feature>
<evidence type="ECO:0000256" key="4">
    <source>
        <dbReference type="ARBA" id="ARBA00022989"/>
    </source>
</evidence>
<evidence type="ECO:0000256" key="3">
    <source>
        <dbReference type="ARBA" id="ARBA00022692"/>
    </source>
</evidence>
<evidence type="ECO:0000256" key="6">
    <source>
        <dbReference type="SAM" id="Phobius"/>
    </source>
</evidence>
<dbReference type="AlphaFoldDB" id="A0A6G7CPB7"/>
<evidence type="ECO:0000256" key="1">
    <source>
        <dbReference type="ARBA" id="ARBA00004651"/>
    </source>
</evidence>
<proteinExistence type="predicted"/>
<dbReference type="GO" id="GO:0015171">
    <property type="term" value="F:amino acid transmembrane transporter activity"/>
    <property type="evidence" value="ECO:0007669"/>
    <property type="project" value="TreeGrafter"/>
</dbReference>
<organism evidence="7 8">
    <name type="scientific">Vibrio ziniensis</name>
    <dbReference type="NCBI Taxonomy" id="2711221"/>
    <lineage>
        <taxon>Bacteria</taxon>
        <taxon>Pseudomonadati</taxon>
        <taxon>Pseudomonadota</taxon>
        <taxon>Gammaproteobacteria</taxon>
        <taxon>Vibrionales</taxon>
        <taxon>Vibrionaceae</taxon>
        <taxon>Vibrio</taxon>
    </lineage>
</organism>
<dbReference type="Pfam" id="PF01810">
    <property type="entry name" value="LysE"/>
    <property type="match status" value="1"/>
</dbReference>
<keyword evidence="5 6" id="KW-0472">Membrane</keyword>
<dbReference type="PANTHER" id="PTHR30086">
    <property type="entry name" value="ARGININE EXPORTER PROTEIN ARGO"/>
    <property type="match status" value="1"/>
</dbReference>
<protein>
    <submittedName>
        <fullName evidence="7">LysE family transporter</fullName>
    </submittedName>
</protein>
<keyword evidence="2" id="KW-1003">Cell membrane</keyword>
<feature type="transmembrane region" description="Helical" evidence="6">
    <location>
        <begin position="46"/>
        <end position="67"/>
    </location>
</feature>
<evidence type="ECO:0000313" key="7">
    <source>
        <dbReference type="EMBL" id="QIH43924.1"/>
    </source>
</evidence>
<keyword evidence="8" id="KW-1185">Reference proteome</keyword>
<dbReference type="KEGG" id="vzi:G5S32_18260"/>
<evidence type="ECO:0000256" key="2">
    <source>
        <dbReference type="ARBA" id="ARBA00022475"/>
    </source>
</evidence>
<keyword evidence="3 6" id="KW-0812">Transmembrane</keyword>
<sequence length="211" mass="22891">MSLSLLFPAAFPALALAHFVALLSPGQDFFLIIAHSIRHKLAGSRFICLGVALGNAIYIALVILGWANIRDNHVAFTVVETLGAVYLLWVGQKLLRSKKADALLETAHANPPSAINQLLLGLNSALLNPKNALFYMSLMTVILGNEVTLIQQITCGVWMFLAVLLWDLLIATVIGRPQIQRHLKAGIHIIEKGAGIVLIFFGITLFTGYVG</sequence>
<accession>A0A6G7CPB7</accession>
<reference evidence="7 8" key="1">
    <citation type="submission" date="2020-02" db="EMBL/GenBank/DDBJ databases">
        <title>A complete genome of a marine bacterium Vibrio sp. ZWAL4003 isolated from the mangrove sediment with the ability to degrade polysaccharides.</title>
        <authorList>
            <person name="Wu J."/>
            <person name="Qu W."/>
            <person name="Zeng R."/>
        </authorList>
    </citation>
    <scope>NUCLEOTIDE SEQUENCE [LARGE SCALE GENOMIC DNA]</scope>
    <source>
        <strain evidence="7 8">ZWAL4003</strain>
    </source>
</reference>
<keyword evidence="4 6" id="KW-1133">Transmembrane helix</keyword>
<feature type="transmembrane region" description="Helical" evidence="6">
    <location>
        <begin position="73"/>
        <end position="90"/>
    </location>
</feature>
<dbReference type="PANTHER" id="PTHR30086:SF17">
    <property type="entry name" value="LYSE FAMILY TRANSLOCATOR"/>
    <property type="match status" value="1"/>
</dbReference>